<evidence type="ECO:0000313" key="1">
    <source>
        <dbReference type="EMBL" id="REC70201.1"/>
    </source>
</evidence>
<organism evidence="1 2">
    <name type="scientific">Epilithonimonas hispanica</name>
    <dbReference type="NCBI Taxonomy" id="358687"/>
    <lineage>
        <taxon>Bacteria</taxon>
        <taxon>Pseudomonadati</taxon>
        <taxon>Bacteroidota</taxon>
        <taxon>Flavobacteriia</taxon>
        <taxon>Flavobacteriales</taxon>
        <taxon>Weeksellaceae</taxon>
        <taxon>Chryseobacterium group</taxon>
        <taxon>Epilithonimonas</taxon>
    </lineage>
</organism>
<dbReference type="Proteomes" id="UP000256326">
    <property type="component" value="Unassembled WGS sequence"/>
</dbReference>
<dbReference type="RefSeq" id="WP_116035216.1">
    <property type="nucleotide sequence ID" value="NZ_JBHLVV010000107.1"/>
</dbReference>
<reference evidence="1 2" key="1">
    <citation type="journal article" date="2006" name="Int. J. Syst. Evol. Microbiol.">
        <title>Chryseobacterium hispanicum sp. nov., isolated from the drinking water distribution system of Sevilla, Spain.</title>
        <authorList>
            <person name="Gallego V."/>
            <person name="Garcia M.T."/>
            <person name="Ventosa A."/>
        </authorList>
    </citation>
    <scope>NUCLEOTIDE SEQUENCE [LARGE SCALE GENOMIC DNA]</scope>
    <source>
        <strain evidence="1 2">KCTC 22104</strain>
    </source>
</reference>
<evidence type="ECO:0000313" key="2">
    <source>
        <dbReference type="Proteomes" id="UP000256326"/>
    </source>
</evidence>
<gene>
    <name evidence="1" type="ORF">DRF58_10320</name>
</gene>
<dbReference type="OrthoDB" id="947434at2"/>
<keyword evidence="2" id="KW-1185">Reference proteome</keyword>
<proteinExistence type="predicted"/>
<dbReference type="AlphaFoldDB" id="A0A3D9CWY2"/>
<evidence type="ECO:0008006" key="3">
    <source>
        <dbReference type="Google" id="ProtNLM"/>
    </source>
</evidence>
<protein>
    <recommendedName>
        <fullName evidence="3">Outer membrane protein beta-barrel domain-containing protein</fullName>
    </recommendedName>
</protein>
<name>A0A3D9CWY2_9FLAO</name>
<accession>A0A3D9CWY2</accession>
<comment type="caution">
    <text evidence="1">The sequence shown here is derived from an EMBL/GenBank/DDBJ whole genome shotgun (WGS) entry which is preliminary data.</text>
</comment>
<sequence>MKLLYSFIFLYSISIYGQYIRISPEFSSNSIKGKNVDVLETNLQAYNVKLGIDYPEHEKYFVSSNIGYKQRGGRETNPLLMGDWNKITKRWDYILLDSYINYKFNIPDAYFYLGIGPEINFLLSKKPFENTPYENDYDLKKTLFSANLQLGFTRTFGDFRFSAYSYYNQNLSKVGKSDFNNLTNNGFNFGVSFAYNLDKL</sequence>
<dbReference type="EMBL" id="QNUG01000019">
    <property type="protein sequence ID" value="REC70201.1"/>
    <property type="molecule type" value="Genomic_DNA"/>
</dbReference>